<dbReference type="SMART" id="SM00487">
    <property type="entry name" value="DEXDc"/>
    <property type="match status" value="1"/>
</dbReference>
<gene>
    <name evidence="7" type="ORF">DESPIGER_0974</name>
</gene>
<dbReference type="EMBL" id="LT630450">
    <property type="protein sequence ID" value="SFV72837.1"/>
    <property type="molecule type" value="Genomic_DNA"/>
</dbReference>
<dbReference type="SMART" id="SM00847">
    <property type="entry name" value="HA2"/>
    <property type="match status" value="1"/>
</dbReference>
<sequence length="877" mass="96193">MHIPFRATVMKDSPAAARPRRCPDLPPAPVDAVRAALAGALEQGNAVLSAPPGAGKSSRVPLWLLEAPWLEGRKILLLEPRRVAARALARYAARLLGEDVGQTVGYRMRQESAVSARTRLEIITEGVLTRRLLADPELSGVGCVIFDEFHERSLQADMGLALCLESRAVLRPDLRLLVMSATLDSRKVAALLEDAPVIACEGRRFPVEERYLPLPPAAAHSGPQALWPHMADVIAALMRQESGSLLAFLPGTGEIRRVAELLEGRLPADTRLYPLHGMLSPQEQDAAIAPAAAGERKVVLATAIAETSLTIEGIRLVVDAGLSRESRFDPASGLSRLETVRVSLAGARQRAGRAGRLEPGICCRLWQQAEEHGFRPRQRPEILDADLAPFCLHLAVWGARRPEDLPWLDLPPRAHLAVAREQLAGLGAIAPGTEELLPTPLGRQLVKLPLPPRLACLLLRAREHGYGALAACVTALLDERDPLPLADASLALRLDRFCAPGDDHGPFRRLRQWAEHMARLADIPTGNGSHTSGASLLRTARQQLPRLGEVVALAYPERVALRSGGNNGMAQYLMRNGKAAVLPLTDSLARQDVLAVAAVDAGTRGRIRLAAALSQDVLEQLFRPEITVSEDLNVSPEGQINARRRRRLGALLLDDAPLPRPDGDACALALCAFIRDQGLRVLPWDEPARQWLARVRLLHRTWGDPWPDLSDAWLLDELETWLAPHLDTCTDLRQLSPARLAHALHCLLPYPLPRRLEQLAPVHWQAPSGKSHPIVYDAEGGPFVAAKLQEFFGCEDTPHIADGRVPLTLHLLSPAGRPLQITRDLGHFWRNGYPQVRAEMRGRYPRHPWPDDPLTAQATARTNRQLARTNRQLARSK</sequence>
<dbReference type="InterPro" id="IPR010225">
    <property type="entry name" value="HrpB"/>
</dbReference>
<evidence type="ECO:0000259" key="6">
    <source>
        <dbReference type="PROSITE" id="PS51194"/>
    </source>
</evidence>
<dbReference type="InterPro" id="IPR007502">
    <property type="entry name" value="Helicase-assoc_dom"/>
</dbReference>
<dbReference type="SUPFAM" id="SSF52540">
    <property type="entry name" value="P-loop containing nucleoside triphosphate hydrolases"/>
    <property type="match status" value="1"/>
</dbReference>
<reference evidence="8" key="1">
    <citation type="submission" date="2016-10" db="EMBL/GenBank/DDBJ databases">
        <authorList>
            <person name="Wegmann U."/>
        </authorList>
    </citation>
    <scope>NUCLEOTIDE SEQUENCE [LARGE SCALE GENOMIC DNA]</scope>
</reference>
<dbReference type="PROSITE" id="PS51192">
    <property type="entry name" value="HELICASE_ATP_BIND_1"/>
    <property type="match status" value="1"/>
</dbReference>
<dbReference type="Gene3D" id="3.40.50.300">
    <property type="entry name" value="P-loop containing nucleotide triphosphate hydrolases"/>
    <property type="match status" value="2"/>
</dbReference>
<dbReference type="Pfam" id="PF00270">
    <property type="entry name" value="DEAD"/>
    <property type="match status" value="1"/>
</dbReference>
<dbReference type="Pfam" id="PF08482">
    <property type="entry name" value="HrpB_C"/>
    <property type="match status" value="1"/>
</dbReference>
<dbReference type="GO" id="GO:0003676">
    <property type="term" value="F:nucleic acid binding"/>
    <property type="evidence" value="ECO:0007669"/>
    <property type="project" value="InterPro"/>
</dbReference>
<dbReference type="CDD" id="cd18791">
    <property type="entry name" value="SF2_C_RHA"/>
    <property type="match status" value="1"/>
</dbReference>
<dbReference type="InterPro" id="IPR014001">
    <property type="entry name" value="Helicase_ATP-bd"/>
</dbReference>
<dbReference type="InterPro" id="IPR027417">
    <property type="entry name" value="P-loop_NTPase"/>
</dbReference>
<dbReference type="CDD" id="cd17990">
    <property type="entry name" value="DEXHc_HrpB"/>
    <property type="match status" value="1"/>
</dbReference>
<name>A0A1K1LDS6_9BACT</name>
<dbReference type="InterPro" id="IPR011545">
    <property type="entry name" value="DEAD/DEAH_box_helicase_dom"/>
</dbReference>
<dbReference type="PIRSF" id="PIRSF005496">
    <property type="entry name" value="ATP_hel_hrpB"/>
    <property type="match status" value="1"/>
</dbReference>
<dbReference type="GO" id="GO:0004386">
    <property type="term" value="F:helicase activity"/>
    <property type="evidence" value="ECO:0007669"/>
    <property type="project" value="UniProtKB-KW"/>
</dbReference>
<evidence type="ECO:0000256" key="4">
    <source>
        <dbReference type="ARBA" id="ARBA00022840"/>
    </source>
</evidence>
<proteinExistence type="predicted"/>
<dbReference type="OrthoDB" id="9805617at2"/>
<feature type="domain" description="Helicase ATP-binding" evidence="5">
    <location>
        <begin position="37"/>
        <end position="201"/>
    </location>
</feature>
<evidence type="ECO:0000256" key="3">
    <source>
        <dbReference type="ARBA" id="ARBA00022806"/>
    </source>
</evidence>
<dbReference type="InterPro" id="IPR049614">
    <property type="entry name" value="HrpB_DEXH"/>
</dbReference>
<dbReference type="NCBIfam" id="TIGR01970">
    <property type="entry name" value="DEAH_box_HrpB"/>
    <property type="match status" value="1"/>
</dbReference>
<protein>
    <submittedName>
        <fullName evidence="7">ATP-dependent helicase HrpB</fullName>
    </submittedName>
</protein>
<dbReference type="PANTHER" id="PTHR43519:SF1">
    <property type="entry name" value="ATP-DEPENDENT RNA HELICASE HRPB"/>
    <property type="match status" value="1"/>
</dbReference>
<dbReference type="KEGG" id="dpg:DESPIGER_0974"/>
<organism evidence="7 8">
    <name type="scientific">Desulfovibrio piger</name>
    <dbReference type="NCBI Taxonomy" id="901"/>
    <lineage>
        <taxon>Bacteria</taxon>
        <taxon>Pseudomonadati</taxon>
        <taxon>Thermodesulfobacteriota</taxon>
        <taxon>Desulfovibrionia</taxon>
        <taxon>Desulfovibrionales</taxon>
        <taxon>Desulfovibrionaceae</taxon>
        <taxon>Desulfovibrio</taxon>
    </lineage>
</organism>
<dbReference type="Proteomes" id="UP000186323">
    <property type="component" value="Chromosome I"/>
</dbReference>
<evidence type="ECO:0000256" key="1">
    <source>
        <dbReference type="ARBA" id="ARBA00022741"/>
    </source>
</evidence>
<evidence type="ECO:0000313" key="7">
    <source>
        <dbReference type="EMBL" id="SFV72837.1"/>
    </source>
</evidence>
<dbReference type="PROSITE" id="PS51194">
    <property type="entry name" value="HELICASE_CTER"/>
    <property type="match status" value="1"/>
</dbReference>
<keyword evidence="4" id="KW-0067">ATP-binding</keyword>
<keyword evidence="3 7" id="KW-0347">Helicase</keyword>
<dbReference type="AlphaFoldDB" id="A0A1K1LDS6"/>
<dbReference type="InterPro" id="IPR001650">
    <property type="entry name" value="Helicase_C-like"/>
</dbReference>
<dbReference type="GO" id="GO:0005524">
    <property type="term" value="F:ATP binding"/>
    <property type="evidence" value="ECO:0007669"/>
    <property type="project" value="UniProtKB-KW"/>
</dbReference>
<evidence type="ECO:0000313" key="8">
    <source>
        <dbReference type="Proteomes" id="UP000186323"/>
    </source>
</evidence>
<dbReference type="SMART" id="SM00490">
    <property type="entry name" value="HELICc"/>
    <property type="match status" value="1"/>
</dbReference>
<evidence type="ECO:0000256" key="2">
    <source>
        <dbReference type="ARBA" id="ARBA00022801"/>
    </source>
</evidence>
<keyword evidence="8" id="KW-1185">Reference proteome</keyword>
<feature type="domain" description="Helicase C-terminal" evidence="6">
    <location>
        <begin position="232"/>
        <end position="398"/>
    </location>
</feature>
<dbReference type="PANTHER" id="PTHR43519">
    <property type="entry name" value="ATP-DEPENDENT RNA HELICASE HRPB"/>
    <property type="match status" value="1"/>
</dbReference>
<dbReference type="Pfam" id="PF00271">
    <property type="entry name" value="Helicase_C"/>
    <property type="match status" value="1"/>
</dbReference>
<dbReference type="GO" id="GO:0016787">
    <property type="term" value="F:hydrolase activity"/>
    <property type="evidence" value="ECO:0007669"/>
    <property type="project" value="UniProtKB-KW"/>
</dbReference>
<keyword evidence="1" id="KW-0547">Nucleotide-binding</keyword>
<dbReference type="Gene3D" id="1.20.120.1080">
    <property type="match status" value="1"/>
</dbReference>
<accession>A0A1K1LDS6</accession>
<dbReference type="InterPro" id="IPR013689">
    <property type="entry name" value="RNA_helicase_ATP-dep_HrpB_C"/>
</dbReference>
<dbReference type="FunFam" id="3.40.50.300:FF:002125">
    <property type="entry name" value="ATP-dependent helicase HrpB"/>
    <property type="match status" value="1"/>
</dbReference>
<evidence type="ECO:0000259" key="5">
    <source>
        <dbReference type="PROSITE" id="PS51192"/>
    </source>
</evidence>
<keyword evidence="2" id="KW-0378">Hydrolase</keyword>